<proteinExistence type="predicted"/>
<protein>
    <submittedName>
        <fullName evidence="1">Uncharacterized protein</fullName>
    </submittedName>
</protein>
<reference evidence="1 2" key="1">
    <citation type="submission" date="2022-05" db="EMBL/GenBank/DDBJ databases">
        <title>Genome Sequencing of Bee-Associated Microbes.</title>
        <authorList>
            <person name="Dunlap C."/>
        </authorList>
    </citation>
    <scope>NUCLEOTIDE SEQUENCE [LARGE SCALE GENOMIC DNA]</scope>
    <source>
        <strain evidence="1 2">NRRL NRS-1438</strain>
    </source>
</reference>
<dbReference type="Proteomes" id="UP001207626">
    <property type="component" value="Unassembled WGS sequence"/>
</dbReference>
<keyword evidence="2" id="KW-1185">Reference proteome</keyword>
<gene>
    <name evidence="1" type="ORF">M5X09_22125</name>
</gene>
<name>A0ABT4E1D3_9BACL</name>
<organism evidence="1 2">
    <name type="scientific">Paenibacillus apiarius</name>
    <dbReference type="NCBI Taxonomy" id="46240"/>
    <lineage>
        <taxon>Bacteria</taxon>
        <taxon>Bacillati</taxon>
        <taxon>Bacillota</taxon>
        <taxon>Bacilli</taxon>
        <taxon>Bacillales</taxon>
        <taxon>Paenibacillaceae</taxon>
        <taxon>Paenibacillus</taxon>
    </lineage>
</organism>
<accession>A0ABT4E1D3</accession>
<evidence type="ECO:0000313" key="1">
    <source>
        <dbReference type="EMBL" id="MCY9522318.1"/>
    </source>
</evidence>
<dbReference type="RefSeq" id="WP_254912134.1">
    <property type="nucleotide sequence ID" value="NZ_JAMDLV010000081.1"/>
</dbReference>
<dbReference type="EMBL" id="JAMDLW010000033">
    <property type="protein sequence ID" value="MCY9522318.1"/>
    <property type="molecule type" value="Genomic_DNA"/>
</dbReference>
<sequence>MDTSGSQHTLSYDALVMAAGSITRQAAPEQGGITLNGLEAAASIRET</sequence>
<evidence type="ECO:0000313" key="2">
    <source>
        <dbReference type="Proteomes" id="UP001207626"/>
    </source>
</evidence>
<comment type="caution">
    <text evidence="1">The sequence shown here is derived from an EMBL/GenBank/DDBJ whole genome shotgun (WGS) entry which is preliminary data.</text>
</comment>